<dbReference type="EMBL" id="LPWD01000294">
    <property type="protein sequence ID" value="ODS02491.1"/>
    <property type="molecule type" value="Genomic_DNA"/>
</dbReference>
<gene>
    <name evidence="2" type="ORF">AUC71_15085</name>
</gene>
<sequence>MFSSRLEQRRKVRRFALLVAVTVLIAGIALIAVVAMQGFDLLGAAGADRLPLGLAVLGALGGLLVLALVAYVAVRVFSRVE</sequence>
<dbReference type="AlphaFoldDB" id="A0A1E3W9P7"/>
<name>A0A1E3W9P7_9HYPH</name>
<evidence type="ECO:0000313" key="3">
    <source>
        <dbReference type="Proteomes" id="UP000095042"/>
    </source>
</evidence>
<evidence type="ECO:0000256" key="1">
    <source>
        <dbReference type="SAM" id="Phobius"/>
    </source>
</evidence>
<keyword evidence="1" id="KW-0812">Transmembrane</keyword>
<keyword evidence="1" id="KW-1133">Transmembrane helix</keyword>
<dbReference type="Proteomes" id="UP000095042">
    <property type="component" value="Unassembled WGS sequence"/>
</dbReference>
<protein>
    <recommendedName>
        <fullName evidence="4">Major facilitator superfamily (MFS) profile domain-containing protein</fullName>
    </recommendedName>
</protein>
<organism evidence="2 3">
    <name type="scientific">Methyloceanibacter marginalis</name>
    <dbReference type="NCBI Taxonomy" id="1774971"/>
    <lineage>
        <taxon>Bacteria</taxon>
        <taxon>Pseudomonadati</taxon>
        <taxon>Pseudomonadota</taxon>
        <taxon>Alphaproteobacteria</taxon>
        <taxon>Hyphomicrobiales</taxon>
        <taxon>Hyphomicrobiaceae</taxon>
        <taxon>Methyloceanibacter</taxon>
    </lineage>
</organism>
<keyword evidence="3" id="KW-1185">Reference proteome</keyword>
<proteinExistence type="predicted"/>
<keyword evidence="1" id="KW-0472">Membrane</keyword>
<reference evidence="2 3" key="1">
    <citation type="journal article" date="2016" name="Environ. Microbiol.">
        <title>New Methyloceanibacter diversity from North Sea sediments includes methanotroph containing solely the soluble methane monooxygenase.</title>
        <authorList>
            <person name="Vekeman B."/>
            <person name="Kerckhof F.M."/>
            <person name="Cremers G."/>
            <person name="de Vos P."/>
            <person name="Vandamme P."/>
            <person name="Boon N."/>
            <person name="Op den Camp H.J."/>
            <person name="Heylen K."/>
        </authorList>
    </citation>
    <scope>NUCLEOTIDE SEQUENCE [LARGE SCALE GENOMIC DNA]</scope>
    <source>
        <strain evidence="2 3">R-67177</strain>
    </source>
</reference>
<dbReference type="RefSeq" id="WP_069624321.1">
    <property type="nucleotide sequence ID" value="NZ_LPWD01000294.1"/>
</dbReference>
<evidence type="ECO:0008006" key="4">
    <source>
        <dbReference type="Google" id="ProtNLM"/>
    </source>
</evidence>
<feature type="transmembrane region" description="Helical" evidence="1">
    <location>
        <begin position="15"/>
        <end position="39"/>
    </location>
</feature>
<comment type="caution">
    <text evidence="2">The sequence shown here is derived from an EMBL/GenBank/DDBJ whole genome shotgun (WGS) entry which is preliminary data.</text>
</comment>
<feature type="transmembrane region" description="Helical" evidence="1">
    <location>
        <begin position="51"/>
        <end position="74"/>
    </location>
</feature>
<evidence type="ECO:0000313" key="2">
    <source>
        <dbReference type="EMBL" id="ODS02491.1"/>
    </source>
</evidence>
<accession>A0A1E3W9P7</accession>